<dbReference type="AlphaFoldDB" id="M1D8W5"/>
<feature type="region of interest" description="Disordered" evidence="1">
    <location>
        <begin position="78"/>
        <end position="101"/>
    </location>
</feature>
<sequence length="101" mass="11204">MNLKSKLFDRILCDVPFFVGFDDGIQIPSRPFTRNQARDLQKMQGLFMKLEVLEMVLMENKGYALKIAWGSTDPFGEPGPVGGLPKGLGDDPSPPKVTEYG</sequence>
<proteinExistence type="predicted"/>
<reference evidence="2" key="2">
    <citation type="submission" date="2015-06" db="UniProtKB">
        <authorList>
            <consortium name="EnsemblPlants"/>
        </authorList>
    </citation>
    <scope>IDENTIFICATION</scope>
    <source>
        <strain evidence="2">DM1-3 516 R44</strain>
    </source>
</reference>
<protein>
    <submittedName>
        <fullName evidence="2">Uncharacterized protein</fullName>
    </submittedName>
</protein>
<keyword evidence="3" id="KW-1185">Reference proteome</keyword>
<accession>M1D8W5</accession>
<organism evidence="2 3">
    <name type="scientific">Solanum tuberosum</name>
    <name type="common">Potato</name>
    <dbReference type="NCBI Taxonomy" id="4113"/>
    <lineage>
        <taxon>Eukaryota</taxon>
        <taxon>Viridiplantae</taxon>
        <taxon>Streptophyta</taxon>
        <taxon>Embryophyta</taxon>
        <taxon>Tracheophyta</taxon>
        <taxon>Spermatophyta</taxon>
        <taxon>Magnoliopsida</taxon>
        <taxon>eudicotyledons</taxon>
        <taxon>Gunneridae</taxon>
        <taxon>Pentapetalae</taxon>
        <taxon>asterids</taxon>
        <taxon>lamiids</taxon>
        <taxon>Solanales</taxon>
        <taxon>Solanaceae</taxon>
        <taxon>Solanoideae</taxon>
        <taxon>Solaneae</taxon>
        <taxon>Solanum</taxon>
    </lineage>
</organism>
<reference evidence="3" key="1">
    <citation type="journal article" date="2011" name="Nature">
        <title>Genome sequence and analysis of the tuber crop potato.</title>
        <authorList>
            <consortium name="The Potato Genome Sequencing Consortium"/>
        </authorList>
    </citation>
    <scope>NUCLEOTIDE SEQUENCE [LARGE SCALE GENOMIC DNA]</scope>
    <source>
        <strain evidence="3">cv. DM1-3 516 R44</strain>
    </source>
</reference>
<evidence type="ECO:0000313" key="2">
    <source>
        <dbReference type="EnsemblPlants" id="PGSC0003DMT400085167"/>
    </source>
</evidence>
<name>M1D8W5_SOLTU</name>
<evidence type="ECO:0000256" key="1">
    <source>
        <dbReference type="SAM" id="MobiDB-lite"/>
    </source>
</evidence>
<dbReference type="HOGENOM" id="CLU_2296652_0_0_1"/>
<dbReference type="Proteomes" id="UP000011115">
    <property type="component" value="Unassembled WGS sequence"/>
</dbReference>
<dbReference type="InParanoid" id="M1D8W5"/>
<dbReference type="Gramene" id="PGSC0003DMT400085167">
    <property type="protein sequence ID" value="PGSC0003DMT400085167"/>
    <property type="gene ID" value="PGSC0003DMG400034738"/>
</dbReference>
<evidence type="ECO:0000313" key="3">
    <source>
        <dbReference type="Proteomes" id="UP000011115"/>
    </source>
</evidence>
<dbReference type="EnsemblPlants" id="PGSC0003DMT400085167">
    <property type="protein sequence ID" value="PGSC0003DMT400085167"/>
    <property type="gene ID" value="PGSC0003DMG400034738"/>
</dbReference>
<dbReference type="PaxDb" id="4113-PGSC0003DMT400085167"/>